<accession>A0A2M3ZUC6</accession>
<protein>
    <submittedName>
        <fullName evidence="1">Putative secreted peptide</fullName>
    </submittedName>
</protein>
<dbReference type="AlphaFoldDB" id="A0A2M3ZUC6"/>
<sequence>MLYCLISIPGVLGVAYLCSSALLQPSCCNAKPAASCLLPTIEIAGYYHRVSKASLSFTSFPTQTLIIRQTQNANSSCTFYPRVF</sequence>
<organism evidence="1">
    <name type="scientific">Anopheles braziliensis</name>
    <dbReference type="NCBI Taxonomy" id="58242"/>
    <lineage>
        <taxon>Eukaryota</taxon>
        <taxon>Metazoa</taxon>
        <taxon>Ecdysozoa</taxon>
        <taxon>Arthropoda</taxon>
        <taxon>Hexapoda</taxon>
        <taxon>Insecta</taxon>
        <taxon>Pterygota</taxon>
        <taxon>Neoptera</taxon>
        <taxon>Endopterygota</taxon>
        <taxon>Diptera</taxon>
        <taxon>Nematocera</taxon>
        <taxon>Culicoidea</taxon>
        <taxon>Culicidae</taxon>
        <taxon>Anophelinae</taxon>
        <taxon>Anopheles</taxon>
    </lineage>
</organism>
<evidence type="ECO:0000313" key="1">
    <source>
        <dbReference type="EMBL" id="MBW32119.1"/>
    </source>
</evidence>
<dbReference type="EMBL" id="GGFM01011368">
    <property type="protein sequence ID" value="MBW32119.1"/>
    <property type="molecule type" value="Transcribed_RNA"/>
</dbReference>
<name>A0A2M3ZUC6_9DIPT</name>
<proteinExistence type="predicted"/>
<reference evidence="1" key="1">
    <citation type="submission" date="2018-01" db="EMBL/GenBank/DDBJ databases">
        <title>An insight into the sialome of Amazonian anophelines.</title>
        <authorList>
            <person name="Ribeiro J.M."/>
            <person name="Scarpassa V."/>
            <person name="Calvo E."/>
        </authorList>
    </citation>
    <scope>NUCLEOTIDE SEQUENCE</scope>
    <source>
        <tissue evidence="1">Salivary glands</tissue>
    </source>
</reference>